<evidence type="ECO:0000256" key="12">
    <source>
        <dbReference type="ARBA" id="ARBA00033413"/>
    </source>
</evidence>
<dbReference type="SUPFAM" id="SSF55083">
    <property type="entry name" value="6-hydroxymethyl-7,8-dihydropterin pyrophosphokinase, HPPK"/>
    <property type="match status" value="1"/>
</dbReference>
<dbReference type="EC" id="2.7.6.3" evidence="3"/>
<reference evidence="15 16" key="1">
    <citation type="submission" date="2015-01" db="EMBL/GenBank/DDBJ databases">
        <authorList>
            <person name="Xiang T."/>
            <person name="Song Y."/>
            <person name="Huang L."/>
            <person name="Wang B."/>
            <person name="Wu P."/>
        </authorList>
    </citation>
    <scope>NUCLEOTIDE SEQUENCE [LARGE SCALE GENOMIC DNA]</scope>
    <source>
        <strain evidence="15 16">CcD38</strain>
    </source>
</reference>
<dbReference type="InterPro" id="IPR035907">
    <property type="entry name" value="Hppk_sf"/>
</dbReference>
<dbReference type="GO" id="GO:0003848">
    <property type="term" value="F:2-amino-4-hydroxy-6-hydroxymethyldihydropteridine diphosphokinase activity"/>
    <property type="evidence" value="ECO:0007669"/>
    <property type="project" value="UniProtKB-EC"/>
</dbReference>
<accession>A0A0B7IA23</accession>
<gene>
    <name evidence="15" type="primary">folK</name>
    <name evidence="15" type="ORF">CCAND38_450025</name>
</gene>
<comment type="function">
    <text evidence="10">Catalyzes the transfer of pyrophosphate from adenosine triphosphate (ATP) to 6-hydroxymethyl-7,8-dihydropterin, an enzymatic step in folate biosynthesis pathway.</text>
</comment>
<dbReference type="AlphaFoldDB" id="A0A0B7IA23"/>
<keyword evidence="5 15" id="KW-0808">Transferase</keyword>
<feature type="domain" description="7,8-dihydro-6-hydroxymethylpterin-pyrophosphokinase" evidence="13">
    <location>
        <begin position="6"/>
        <end position="134"/>
    </location>
</feature>
<comment type="similarity">
    <text evidence="2">Belongs to the HPPK family.</text>
</comment>
<keyword evidence="8" id="KW-0067">ATP-binding</keyword>
<dbReference type="SUPFAM" id="SSF52540">
    <property type="entry name" value="P-loop containing nucleoside triphosphate hydrolases"/>
    <property type="match status" value="1"/>
</dbReference>
<dbReference type="UniPathway" id="UPA00077">
    <property type="reaction ID" value="UER00155"/>
</dbReference>
<dbReference type="PANTHER" id="PTHR43071:SF1">
    <property type="entry name" value="2-AMINO-4-HYDROXY-6-HYDROXYMETHYLDIHYDROPTERIDINE PYROPHOSPHOKINASE"/>
    <property type="match status" value="1"/>
</dbReference>
<dbReference type="GeneID" id="97264491"/>
<dbReference type="Pfam" id="PF01288">
    <property type="entry name" value="HPPK"/>
    <property type="match status" value="1"/>
</dbReference>
<evidence type="ECO:0000256" key="3">
    <source>
        <dbReference type="ARBA" id="ARBA00013253"/>
    </source>
</evidence>
<dbReference type="EMBL" id="CDOI01000157">
    <property type="protein sequence ID" value="CEN47574.1"/>
    <property type="molecule type" value="Genomic_DNA"/>
</dbReference>
<proteinExistence type="inferred from homology"/>
<evidence type="ECO:0000256" key="10">
    <source>
        <dbReference type="ARBA" id="ARBA00029409"/>
    </source>
</evidence>
<evidence type="ECO:0000256" key="4">
    <source>
        <dbReference type="ARBA" id="ARBA00016218"/>
    </source>
</evidence>
<keyword evidence="7 15" id="KW-0418">Kinase</keyword>
<keyword evidence="16" id="KW-1185">Reference proteome</keyword>
<keyword evidence="6" id="KW-0547">Nucleotide-binding</keyword>
<dbReference type="GO" id="GO:0046656">
    <property type="term" value="P:folic acid biosynthetic process"/>
    <property type="evidence" value="ECO:0007669"/>
    <property type="project" value="UniProtKB-KW"/>
</dbReference>
<dbReference type="CDD" id="cd01673">
    <property type="entry name" value="dNK"/>
    <property type="match status" value="1"/>
</dbReference>
<dbReference type="PANTHER" id="PTHR43071">
    <property type="entry name" value="2-AMINO-4-HYDROXY-6-HYDROXYMETHYLDIHYDROPTERIDINE PYROPHOSPHOKINASE"/>
    <property type="match status" value="1"/>
</dbReference>
<evidence type="ECO:0000313" key="16">
    <source>
        <dbReference type="Proteomes" id="UP000045051"/>
    </source>
</evidence>
<dbReference type="InterPro" id="IPR027417">
    <property type="entry name" value="P-loop_NTPase"/>
</dbReference>
<evidence type="ECO:0000256" key="9">
    <source>
        <dbReference type="ARBA" id="ARBA00022909"/>
    </source>
</evidence>
<evidence type="ECO:0000256" key="5">
    <source>
        <dbReference type="ARBA" id="ARBA00022679"/>
    </source>
</evidence>
<dbReference type="GO" id="GO:0046654">
    <property type="term" value="P:tetrahydrofolate biosynthetic process"/>
    <property type="evidence" value="ECO:0007669"/>
    <property type="project" value="UniProtKB-UniPathway"/>
</dbReference>
<dbReference type="Gene3D" id="3.30.70.560">
    <property type="entry name" value="7,8-Dihydro-6-hydroxymethylpterin-pyrophosphokinase HPPK"/>
    <property type="match status" value="1"/>
</dbReference>
<dbReference type="InterPro" id="IPR000550">
    <property type="entry name" value="Hppk"/>
</dbReference>
<evidence type="ECO:0000256" key="11">
    <source>
        <dbReference type="ARBA" id="ARBA00029766"/>
    </source>
</evidence>
<protein>
    <recommendedName>
        <fullName evidence="4">2-amino-4-hydroxy-6-hydroxymethyldihydropteridine pyrophosphokinase</fullName>
        <ecNumber evidence="3">2.7.6.3</ecNumber>
    </recommendedName>
    <alternativeName>
        <fullName evidence="11">6-hydroxymethyl-7,8-dihydropterin pyrophosphokinase</fullName>
    </alternativeName>
    <alternativeName>
        <fullName evidence="12">7,8-dihydro-6-hydroxymethylpterin-pyrophosphokinase</fullName>
    </alternativeName>
</protein>
<evidence type="ECO:0000256" key="2">
    <source>
        <dbReference type="ARBA" id="ARBA00005810"/>
    </source>
</evidence>
<evidence type="ECO:0000256" key="1">
    <source>
        <dbReference type="ARBA" id="ARBA00005051"/>
    </source>
</evidence>
<keyword evidence="9" id="KW-0289">Folate biosynthesis</keyword>
<comment type="pathway">
    <text evidence="1">Cofactor biosynthesis; tetrahydrofolate biosynthesis; 2-amino-4-hydroxy-6-hydroxymethyl-7,8-dihydropteridine diphosphate from 7,8-dihydroneopterin triphosphate: step 4/4.</text>
</comment>
<dbReference type="Gene3D" id="3.40.50.300">
    <property type="entry name" value="P-loop containing nucleotide triphosphate hydrolases"/>
    <property type="match status" value="1"/>
</dbReference>
<dbReference type="GO" id="GO:0005524">
    <property type="term" value="F:ATP binding"/>
    <property type="evidence" value="ECO:0007669"/>
    <property type="project" value="UniProtKB-KW"/>
</dbReference>
<evidence type="ECO:0000259" key="13">
    <source>
        <dbReference type="Pfam" id="PF01288"/>
    </source>
</evidence>
<dbReference type="Pfam" id="PF01712">
    <property type="entry name" value="dNK"/>
    <property type="match status" value="1"/>
</dbReference>
<evidence type="ECO:0000256" key="7">
    <source>
        <dbReference type="ARBA" id="ARBA00022777"/>
    </source>
</evidence>
<dbReference type="GO" id="GO:0016301">
    <property type="term" value="F:kinase activity"/>
    <property type="evidence" value="ECO:0007669"/>
    <property type="project" value="UniProtKB-KW"/>
</dbReference>
<dbReference type="RefSeq" id="WP_042344640.1">
    <property type="nucleotide sequence ID" value="NZ_BOQK01000015.1"/>
</dbReference>
<name>A0A0B7IA23_9FLAO</name>
<dbReference type="InterPro" id="IPR031314">
    <property type="entry name" value="DNK_dom"/>
</dbReference>
<evidence type="ECO:0000256" key="8">
    <source>
        <dbReference type="ARBA" id="ARBA00022840"/>
    </source>
</evidence>
<organism evidence="15 16">
    <name type="scientific">Capnocytophaga canis</name>
    <dbReference type="NCBI Taxonomy" id="1848903"/>
    <lineage>
        <taxon>Bacteria</taxon>
        <taxon>Pseudomonadati</taxon>
        <taxon>Bacteroidota</taxon>
        <taxon>Flavobacteriia</taxon>
        <taxon>Flavobacteriales</taxon>
        <taxon>Flavobacteriaceae</taxon>
        <taxon>Capnocytophaga</taxon>
    </lineage>
</organism>
<feature type="domain" description="Deoxynucleoside kinase" evidence="14">
    <location>
        <begin position="181"/>
        <end position="375"/>
    </location>
</feature>
<evidence type="ECO:0000256" key="6">
    <source>
        <dbReference type="ARBA" id="ARBA00022741"/>
    </source>
</evidence>
<evidence type="ECO:0000313" key="15">
    <source>
        <dbReference type="EMBL" id="CEN47574.1"/>
    </source>
</evidence>
<dbReference type="CDD" id="cd00483">
    <property type="entry name" value="HPPK"/>
    <property type="match status" value="1"/>
</dbReference>
<sequence length="377" mass="43987">MMHEVYISLGSNIGDRKRFLQDAVNAINEKIGSVRNISSIYETPSWGFEGEAFFNVCLLLKTWLTPTEVLTELLNIERQLGRVRSSLKKGYQSRCIDLDILLFDDITLNTNELTIPHPQLPNRKFVLFPLAEIASEKKHPVIQKSIATLKDETSDTSDIQKITEKLISPRFNSPFANYNYIAIEGNIGAGKTTLATKIAEDFNAKLILERFSDNPFLPKFYENPKRYGFTLEMSFLTERYQAVSEQLMQLDLFKQFVVSDYDIFKSLIFSKVTLTEDEFILYRKLFYILHNQIIKPDLYVYLYQNTDRLIENIAKRGRSYEKNISADYLKRIQEEYLSFIQQSNMENTLIIDITCLDFVKNKEDYDYIIQKISNFSK</sequence>
<evidence type="ECO:0000259" key="14">
    <source>
        <dbReference type="Pfam" id="PF01712"/>
    </source>
</evidence>
<dbReference type="NCBIfam" id="TIGR01498">
    <property type="entry name" value="folK"/>
    <property type="match status" value="1"/>
</dbReference>
<dbReference type="Proteomes" id="UP000045051">
    <property type="component" value="Unassembled WGS sequence"/>
</dbReference>